<feature type="chain" id="PRO_5045534441" evidence="1">
    <location>
        <begin position="22"/>
        <end position="321"/>
    </location>
</feature>
<keyword evidence="1" id="KW-0732">Signal</keyword>
<proteinExistence type="predicted"/>
<comment type="caution">
    <text evidence="2">The sequence shown here is derived from an EMBL/GenBank/DDBJ whole genome shotgun (WGS) entry which is preliminary data.</text>
</comment>
<keyword evidence="3" id="KW-1185">Reference proteome</keyword>
<dbReference type="EMBL" id="JBHSAB010000011">
    <property type="protein sequence ID" value="MFC3908741.1"/>
    <property type="molecule type" value="Genomic_DNA"/>
</dbReference>
<organism evidence="2 3">
    <name type="scientific">Legionella dresdenensis</name>
    <dbReference type="NCBI Taxonomy" id="450200"/>
    <lineage>
        <taxon>Bacteria</taxon>
        <taxon>Pseudomonadati</taxon>
        <taxon>Pseudomonadota</taxon>
        <taxon>Gammaproteobacteria</taxon>
        <taxon>Legionellales</taxon>
        <taxon>Legionellaceae</taxon>
        <taxon>Legionella</taxon>
    </lineage>
</organism>
<evidence type="ECO:0000256" key="1">
    <source>
        <dbReference type="SAM" id="SignalP"/>
    </source>
</evidence>
<name>A0ABV8CEZ5_9GAMM</name>
<gene>
    <name evidence="2" type="ORF">ACFORL_06580</name>
</gene>
<accession>A0ABV8CEZ5</accession>
<dbReference type="Proteomes" id="UP001595758">
    <property type="component" value="Unassembled WGS sequence"/>
</dbReference>
<evidence type="ECO:0000313" key="3">
    <source>
        <dbReference type="Proteomes" id="UP001595758"/>
    </source>
</evidence>
<sequence>MKQIWLSLVLFSSLLAGVGHAETVDPQDNAEIPPLQNMPSLQAEQANWVFSGMVSNENNEKYHYYFQINHNGNQYHGIAALFDSQNKAVLLYEESNTLIENPEQTHWQVGNLFLRFNPINNSWVFGVKNKGQKGFNFKVDMLGLAGNPPKQLDLRNGVELLISQTGRLNGHFQAGDGGKEQFVTAKKAWFKQIWVSKPQQAKHPLTAVLCEFNDGSAFYSVNLEEADALRGAIAGWRDTNGTPVSMSQFVNIKAEQDGIWQIKIHSPKVTLSLQDALDKINDNHQLIAGTISGAMPGFCAISQSEIYPPISQAEEKSTALA</sequence>
<protein>
    <submittedName>
        <fullName evidence="2">Uncharacterized protein</fullName>
    </submittedName>
</protein>
<dbReference type="RefSeq" id="WP_382342302.1">
    <property type="nucleotide sequence ID" value="NZ_JBHSAB010000011.1"/>
</dbReference>
<reference evidence="3" key="1">
    <citation type="journal article" date="2019" name="Int. J. Syst. Evol. Microbiol.">
        <title>The Global Catalogue of Microorganisms (GCM) 10K type strain sequencing project: providing services to taxonomists for standard genome sequencing and annotation.</title>
        <authorList>
            <consortium name="The Broad Institute Genomics Platform"/>
            <consortium name="The Broad Institute Genome Sequencing Center for Infectious Disease"/>
            <person name="Wu L."/>
            <person name="Ma J."/>
        </authorList>
    </citation>
    <scope>NUCLEOTIDE SEQUENCE [LARGE SCALE GENOMIC DNA]</scope>
    <source>
        <strain evidence="3">CCUG 59858</strain>
    </source>
</reference>
<feature type="signal peptide" evidence="1">
    <location>
        <begin position="1"/>
        <end position="21"/>
    </location>
</feature>
<evidence type="ECO:0000313" key="2">
    <source>
        <dbReference type="EMBL" id="MFC3908741.1"/>
    </source>
</evidence>